<protein>
    <submittedName>
        <fullName evidence="2">Uncharacterized protein</fullName>
    </submittedName>
</protein>
<evidence type="ECO:0000313" key="2">
    <source>
        <dbReference type="WBParaSite" id="ES5_v2.g30660.t1"/>
    </source>
</evidence>
<accession>A0AC34GM60</accession>
<dbReference type="Proteomes" id="UP000887579">
    <property type="component" value="Unplaced"/>
</dbReference>
<organism evidence="1 2">
    <name type="scientific">Panagrolaimus sp. ES5</name>
    <dbReference type="NCBI Taxonomy" id="591445"/>
    <lineage>
        <taxon>Eukaryota</taxon>
        <taxon>Metazoa</taxon>
        <taxon>Ecdysozoa</taxon>
        <taxon>Nematoda</taxon>
        <taxon>Chromadorea</taxon>
        <taxon>Rhabditida</taxon>
        <taxon>Tylenchina</taxon>
        <taxon>Panagrolaimomorpha</taxon>
        <taxon>Panagrolaimoidea</taxon>
        <taxon>Panagrolaimidae</taxon>
        <taxon>Panagrolaimus</taxon>
    </lineage>
</organism>
<reference evidence="2" key="1">
    <citation type="submission" date="2022-11" db="UniProtKB">
        <authorList>
            <consortium name="WormBaseParasite"/>
        </authorList>
    </citation>
    <scope>IDENTIFICATION</scope>
</reference>
<name>A0AC34GM60_9BILA</name>
<sequence>MSAKQNFFQGFCAFKLIEPEIQSDKHFVNDIPFTFNTFSEIPGSCIIFVDIVYPYYAVTNCKKHTVTESSRNTYTILSPVYPLEIRIDFFGPSEVVTPYVKRYIVSEDEAFFWTHMKQNT</sequence>
<proteinExistence type="predicted"/>
<dbReference type="WBParaSite" id="ES5_v2.g30660.t1">
    <property type="protein sequence ID" value="ES5_v2.g30660.t1"/>
    <property type="gene ID" value="ES5_v2.g30660"/>
</dbReference>
<evidence type="ECO:0000313" key="1">
    <source>
        <dbReference type="Proteomes" id="UP000887579"/>
    </source>
</evidence>